<dbReference type="HOGENOM" id="CLU_997864_0_0_1"/>
<dbReference type="EMBL" id="AMGW01000003">
    <property type="protein sequence ID" value="EXJ60153.1"/>
    <property type="molecule type" value="Genomic_DNA"/>
</dbReference>
<dbReference type="AlphaFoldDB" id="W9VWT9"/>
<dbReference type="OrthoDB" id="1022638at2759"/>
<dbReference type="InterPro" id="IPR011333">
    <property type="entry name" value="SKP1/BTB/POZ_sf"/>
</dbReference>
<dbReference type="Gene3D" id="3.30.710.10">
    <property type="entry name" value="Potassium Channel Kv1.1, Chain A"/>
    <property type="match status" value="1"/>
</dbReference>
<name>W9VWT9_9EURO</name>
<dbReference type="Pfam" id="PF00651">
    <property type="entry name" value="BTB"/>
    <property type="match status" value="1"/>
</dbReference>
<dbReference type="InterPro" id="IPR000210">
    <property type="entry name" value="BTB/POZ_dom"/>
</dbReference>
<dbReference type="PANTHER" id="PTHR47843:SF2">
    <property type="entry name" value="BTB DOMAIN-CONTAINING PROTEIN"/>
    <property type="match status" value="1"/>
</dbReference>
<dbReference type="SUPFAM" id="SSF54695">
    <property type="entry name" value="POZ domain"/>
    <property type="match status" value="1"/>
</dbReference>
<keyword evidence="3" id="KW-1185">Reference proteome</keyword>
<gene>
    <name evidence="2" type="ORF">A1O7_04305</name>
</gene>
<dbReference type="VEuPathDB" id="FungiDB:A1O7_04305"/>
<evidence type="ECO:0000313" key="3">
    <source>
        <dbReference type="Proteomes" id="UP000019473"/>
    </source>
</evidence>
<comment type="caution">
    <text evidence="2">The sequence shown here is derived from an EMBL/GenBank/DDBJ whole genome shotgun (WGS) entry which is preliminary data.</text>
</comment>
<reference evidence="2 3" key="1">
    <citation type="submission" date="2013-03" db="EMBL/GenBank/DDBJ databases">
        <title>The Genome Sequence of Cladophialophora yegresii CBS 114405.</title>
        <authorList>
            <consortium name="The Broad Institute Genomics Platform"/>
            <person name="Cuomo C."/>
            <person name="de Hoog S."/>
            <person name="Gorbushina A."/>
            <person name="Walker B."/>
            <person name="Young S.K."/>
            <person name="Zeng Q."/>
            <person name="Gargeya S."/>
            <person name="Fitzgerald M."/>
            <person name="Haas B."/>
            <person name="Abouelleil A."/>
            <person name="Allen A.W."/>
            <person name="Alvarado L."/>
            <person name="Arachchi H.M."/>
            <person name="Berlin A.M."/>
            <person name="Chapman S.B."/>
            <person name="Gainer-Dewar J."/>
            <person name="Goldberg J."/>
            <person name="Griggs A."/>
            <person name="Gujja S."/>
            <person name="Hansen M."/>
            <person name="Howarth C."/>
            <person name="Imamovic A."/>
            <person name="Ireland A."/>
            <person name="Larimer J."/>
            <person name="McCowan C."/>
            <person name="Murphy C."/>
            <person name="Pearson M."/>
            <person name="Poon T.W."/>
            <person name="Priest M."/>
            <person name="Roberts A."/>
            <person name="Saif S."/>
            <person name="Shea T."/>
            <person name="Sisk P."/>
            <person name="Sykes S."/>
            <person name="Wortman J."/>
            <person name="Nusbaum C."/>
            <person name="Birren B."/>
        </authorList>
    </citation>
    <scope>NUCLEOTIDE SEQUENCE [LARGE SCALE GENOMIC DNA]</scope>
    <source>
        <strain evidence="2 3">CBS 114405</strain>
    </source>
</reference>
<dbReference type="PANTHER" id="PTHR47843">
    <property type="entry name" value="BTB DOMAIN-CONTAINING PROTEIN-RELATED"/>
    <property type="match status" value="1"/>
</dbReference>
<accession>W9VWT9</accession>
<protein>
    <recommendedName>
        <fullName evidence="1">BTB domain-containing protein</fullName>
    </recommendedName>
</protein>
<evidence type="ECO:0000313" key="2">
    <source>
        <dbReference type="EMBL" id="EXJ60153.1"/>
    </source>
</evidence>
<dbReference type="SMART" id="SM00225">
    <property type="entry name" value="BTB"/>
    <property type="match status" value="1"/>
</dbReference>
<feature type="domain" description="BTB" evidence="1">
    <location>
        <begin position="23"/>
        <end position="93"/>
    </location>
</feature>
<dbReference type="RefSeq" id="XP_007756506.1">
    <property type="nucleotide sequence ID" value="XM_007758316.1"/>
</dbReference>
<evidence type="ECO:0000259" key="1">
    <source>
        <dbReference type="PROSITE" id="PS50097"/>
    </source>
</evidence>
<dbReference type="GeneID" id="19178891"/>
<dbReference type="CDD" id="cd18186">
    <property type="entry name" value="BTB_POZ_ZBTB_KLHL-like"/>
    <property type="match status" value="1"/>
</dbReference>
<dbReference type="eggNOG" id="ENOG502SBPX">
    <property type="taxonomic scope" value="Eukaryota"/>
</dbReference>
<organism evidence="2 3">
    <name type="scientific">Cladophialophora yegresii CBS 114405</name>
    <dbReference type="NCBI Taxonomy" id="1182544"/>
    <lineage>
        <taxon>Eukaryota</taxon>
        <taxon>Fungi</taxon>
        <taxon>Dikarya</taxon>
        <taxon>Ascomycota</taxon>
        <taxon>Pezizomycotina</taxon>
        <taxon>Eurotiomycetes</taxon>
        <taxon>Chaetothyriomycetidae</taxon>
        <taxon>Chaetothyriales</taxon>
        <taxon>Herpotrichiellaceae</taxon>
        <taxon>Cladophialophora</taxon>
    </lineage>
</organism>
<dbReference type="STRING" id="1182544.W9VWT9"/>
<proteinExistence type="predicted"/>
<sequence length="296" mass="33913">MADKGPPNKKQKTDNGASSFVLSDIITVVVGPEAKKFHLHESVLVSESLFFRGCLQSGMKEQIEKTVVLPEDDWEIFGILADLVYTKTVSSANNFRALLSAYILADRLLMPRLQNELMYCMCARLCPAHGQYKVSVEEVSWVWNNTTEGSKLRLFMVDALHEIMSSFDYNEQDGRPITEHYDFKRAAQLKKAIMENGDLGYELYSKVINCVRSRHAVYDYARSPPNYYYPYLVRDLEEQGVSSRGARPLITSMDWIWERYGPKAYSIPDWRSENRKGGLVWKTVALQQGEVPLRNS</sequence>
<dbReference type="Proteomes" id="UP000019473">
    <property type="component" value="Unassembled WGS sequence"/>
</dbReference>
<dbReference type="PROSITE" id="PS50097">
    <property type="entry name" value="BTB"/>
    <property type="match status" value="1"/>
</dbReference>